<organism evidence="1 2">
    <name type="scientific">Prunus dulcis</name>
    <name type="common">Almond</name>
    <name type="synonym">Amygdalus dulcis</name>
    <dbReference type="NCBI Taxonomy" id="3755"/>
    <lineage>
        <taxon>Eukaryota</taxon>
        <taxon>Viridiplantae</taxon>
        <taxon>Streptophyta</taxon>
        <taxon>Embryophyta</taxon>
        <taxon>Tracheophyta</taxon>
        <taxon>Spermatophyta</taxon>
        <taxon>Magnoliopsida</taxon>
        <taxon>eudicotyledons</taxon>
        <taxon>Gunneridae</taxon>
        <taxon>Pentapetalae</taxon>
        <taxon>rosids</taxon>
        <taxon>fabids</taxon>
        <taxon>Rosales</taxon>
        <taxon>Rosaceae</taxon>
        <taxon>Amygdaloideae</taxon>
        <taxon>Amygdaleae</taxon>
        <taxon>Prunus</taxon>
    </lineage>
</organism>
<name>A0AAD4V4C0_PRUDU</name>
<comment type="caution">
    <text evidence="1">The sequence shown here is derived from an EMBL/GenBank/DDBJ whole genome shotgun (WGS) entry which is preliminary data.</text>
</comment>
<sequence>MDHYIGQINVANHQSVQELEDAILLLESNPLLEYDVPDEYDYWYEFHDVVLYENTHGLSQRHWEEVMNMMIERINATDFFLHPIDDMPAEAHPVPVEDLLEDEDPVDLPAVEFEEPMNLPVVEDPMNLQMIEDQLLDNQTQHPPSPKSPTKANIRTEVLEMATSWFGAWYRNTVHFLVSHPRPRSFLDKNFR</sequence>
<evidence type="ECO:0000313" key="2">
    <source>
        <dbReference type="Proteomes" id="UP001054821"/>
    </source>
</evidence>
<accession>A0AAD4V4C0</accession>
<proteinExistence type="predicted"/>
<keyword evidence="2" id="KW-1185">Reference proteome</keyword>
<dbReference type="Proteomes" id="UP001054821">
    <property type="component" value="Chromosome 7"/>
</dbReference>
<evidence type="ECO:0000313" key="1">
    <source>
        <dbReference type="EMBL" id="KAI5317337.1"/>
    </source>
</evidence>
<dbReference type="AlphaFoldDB" id="A0AAD4V4C0"/>
<dbReference type="EMBL" id="JAJFAZ020000007">
    <property type="protein sequence ID" value="KAI5317337.1"/>
    <property type="molecule type" value="Genomic_DNA"/>
</dbReference>
<protein>
    <submittedName>
        <fullName evidence="1">Uncharacterized protein</fullName>
    </submittedName>
</protein>
<reference evidence="1 2" key="1">
    <citation type="journal article" date="2022" name="G3 (Bethesda)">
        <title>Whole-genome sequence and methylome profiling of the almond [Prunus dulcis (Mill.) D.A. Webb] cultivar 'Nonpareil'.</title>
        <authorList>
            <person name="D'Amico-Willman K.M."/>
            <person name="Ouma W.Z."/>
            <person name="Meulia T."/>
            <person name="Sideli G.M."/>
            <person name="Gradziel T.M."/>
            <person name="Fresnedo-Ramirez J."/>
        </authorList>
    </citation>
    <scope>NUCLEOTIDE SEQUENCE [LARGE SCALE GENOMIC DNA]</scope>
    <source>
        <strain evidence="1">Clone GOH B32 T37-40</strain>
    </source>
</reference>
<gene>
    <name evidence="1" type="ORF">L3X38_037044</name>
</gene>